<reference evidence="1 2" key="1">
    <citation type="journal article" date="2022" name="bioRxiv">
        <title>The genome of the oomycete Peronosclerospora sorghi, a cosmopolitan pathogen of maize and sorghum, is inflated with dispersed pseudogenes.</title>
        <authorList>
            <person name="Fletcher K."/>
            <person name="Martin F."/>
            <person name="Isakeit T."/>
            <person name="Cavanaugh K."/>
            <person name="Magill C."/>
            <person name="Michelmore R."/>
        </authorList>
    </citation>
    <scope>NUCLEOTIDE SEQUENCE [LARGE SCALE GENOMIC DNA]</scope>
    <source>
        <strain evidence="1">P6</strain>
    </source>
</reference>
<dbReference type="Proteomes" id="UP001163321">
    <property type="component" value="Chromosome 1"/>
</dbReference>
<accession>A0ACC0WVA4</accession>
<protein>
    <submittedName>
        <fullName evidence="1">Uncharacterized protein</fullName>
    </submittedName>
</protein>
<proteinExistence type="predicted"/>
<dbReference type="EMBL" id="CM047580">
    <property type="protein sequence ID" value="KAI9922709.1"/>
    <property type="molecule type" value="Genomic_DNA"/>
</dbReference>
<sequence>MEVGACFDNFAAVKRAAAYHASINGYYFNVDKHDKKRLEGRGSQNAKKWVAQAIHTGMVVNPKTTPKQIQDHMQMKHGTVPSYYTALREHLPIIFTAFLSAPEVQSISGTTTGSSLLCTEHLPRIDLSKPYCSHVRWMAMIDWLFWLRR</sequence>
<keyword evidence="2" id="KW-1185">Reference proteome</keyword>
<evidence type="ECO:0000313" key="2">
    <source>
        <dbReference type="Proteomes" id="UP001163321"/>
    </source>
</evidence>
<name>A0ACC0WVA4_9STRA</name>
<gene>
    <name evidence="1" type="ORF">PsorP6_001337</name>
</gene>
<evidence type="ECO:0000313" key="1">
    <source>
        <dbReference type="EMBL" id="KAI9922709.1"/>
    </source>
</evidence>
<organism evidence="1 2">
    <name type="scientific">Peronosclerospora sorghi</name>
    <dbReference type="NCBI Taxonomy" id="230839"/>
    <lineage>
        <taxon>Eukaryota</taxon>
        <taxon>Sar</taxon>
        <taxon>Stramenopiles</taxon>
        <taxon>Oomycota</taxon>
        <taxon>Peronosporomycetes</taxon>
        <taxon>Peronosporales</taxon>
        <taxon>Peronosporaceae</taxon>
        <taxon>Peronosclerospora</taxon>
    </lineage>
</organism>
<comment type="caution">
    <text evidence="1">The sequence shown here is derived from an EMBL/GenBank/DDBJ whole genome shotgun (WGS) entry which is preliminary data.</text>
</comment>